<comment type="caution">
    <text evidence="1">The sequence shown here is derived from an EMBL/GenBank/DDBJ whole genome shotgun (WGS) entry which is preliminary data.</text>
</comment>
<proteinExistence type="predicted"/>
<dbReference type="AlphaFoldDB" id="X1NDH3"/>
<accession>X1NDH3</accession>
<organism evidence="1">
    <name type="scientific">marine sediment metagenome</name>
    <dbReference type="NCBI Taxonomy" id="412755"/>
    <lineage>
        <taxon>unclassified sequences</taxon>
        <taxon>metagenomes</taxon>
        <taxon>ecological metagenomes</taxon>
    </lineage>
</organism>
<evidence type="ECO:0000313" key="1">
    <source>
        <dbReference type="EMBL" id="GAI28251.1"/>
    </source>
</evidence>
<reference evidence="1" key="1">
    <citation type="journal article" date="2014" name="Front. Microbiol.">
        <title>High frequency of phylogenetically diverse reductive dehalogenase-homologous genes in deep subseafloor sedimentary metagenomes.</title>
        <authorList>
            <person name="Kawai M."/>
            <person name="Futagami T."/>
            <person name="Toyoda A."/>
            <person name="Takaki Y."/>
            <person name="Nishi S."/>
            <person name="Hori S."/>
            <person name="Arai W."/>
            <person name="Tsubouchi T."/>
            <person name="Morono Y."/>
            <person name="Uchiyama I."/>
            <person name="Ito T."/>
            <person name="Fujiyama A."/>
            <person name="Inagaki F."/>
            <person name="Takami H."/>
        </authorList>
    </citation>
    <scope>NUCLEOTIDE SEQUENCE</scope>
    <source>
        <strain evidence="1">Expedition CK06-06</strain>
    </source>
</reference>
<sequence>MNSKLKMEEKEIKKIESISPPVSQMVLYKLGSYCSERLSVDIYYLMESVNLLVSHIGEEKLKKMYQKEGKNWDEIKVKLDQLNKLVTQSKIFYDAIQDKKFEKRDSDKTITKTQAYFRKYFNKTASKIALMQRDLYDIFIFLVKHTTIQQQTIRVEAFRVLEHLGMRKVDTSKKPETVKET</sequence>
<gene>
    <name evidence="1" type="ORF">S06H3_32298</name>
</gene>
<name>X1NDH3_9ZZZZ</name>
<protein>
    <submittedName>
        <fullName evidence="1">Uncharacterized protein</fullName>
    </submittedName>
</protein>
<dbReference type="EMBL" id="BARV01019198">
    <property type="protein sequence ID" value="GAI28251.1"/>
    <property type="molecule type" value="Genomic_DNA"/>
</dbReference>